<name>A0A1E5QB44_9PROT</name>
<comment type="caution">
    <text evidence="2">The sequence shown here is derived from an EMBL/GenBank/DDBJ whole genome shotgun (WGS) entry which is preliminary data.</text>
</comment>
<feature type="signal peptide" evidence="1">
    <location>
        <begin position="1"/>
        <end position="24"/>
    </location>
</feature>
<proteinExistence type="predicted"/>
<feature type="chain" id="PRO_5009184183" description="Secreted protein" evidence="1">
    <location>
        <begin position="25"/>
        <end position="188"/>
    </location>
</feature>
<reference evidence="3" key="1">
    <citation type="submission" date="2016-07" db="EMBL/GenBank/DDBJ databases">
        <authorList>
            <person name="Florea S."/>
            <person name="Webb J.S."/>
            <person name="Jaromczyk J."/>
            <person name="Schardl C.L."/>
        </authorList>
    </citation>
    <scope>NUCLEOTIDE SEQUENCE [LARGE SCALE GENOMIC DNA]</scope>
    <source>
        <strain evidence="3">MV-1</strain>
    </source>
</reference>
<dbReference type="STRING" id="28181.BEN30_03990"/>
<gene>
    <name evidence="2" type="ORF">BEN30_03990</name>
</gene>
<keyword evidence="3" id="KW-1185">Reference proteome</keyword>
<evidence type="ECO:0000256" key="1">
    <source>
        <dbReference type="SAM" id="SignalP"/>
    </source>
</evidence>
<dbReference type="AlphaFoldDB" id="A0A1E5QB44"/>
<dbReference type="RefSeq" id="WP_069956717.1">
    <property type="nucleotide sequence ID" value="NZ_MCGG01000008.1"/>
</dbReference>
<keyword evidence="1" id="KW-0732">Signal</keyword>
<protein>
    <recommendedName>
        <fullName evidence="4">Secreted protein</fullName>
    </recommendedName>
</protein>
<evidence type="ECO:0000313" key="2">
    <source>
        <dbReference type="EMBL" id="OEJ69252.1"/>
    </source>
</evidence>
<evidence type="ECO:0008006" key="4">
    <source>
        <dbReference type="Google" id="ProtNLM"/>
    </source>
</evidence>
<dbReference type="EMBL" id="MCGG01000008">
    <property type="protein sequence ID" value="OEJ69252.1"/>
    <property type="molecule type" value="Genomic_DNA"/>
</dbReference>
<accession>A0A1E5QB44</accession>
<evidence type="ECO:0000313" key="3">
    <source>
        <dbReference type="Proteomes" id="UP000095347"/>
    </source>
</evidence>
<organism evidence="2 3">
    <name type="scientific">Magnetovibrio blakemorei</name>
    <dbReference type="NCBI Taxonomy" id="28181"/>
    <lineage>
        <taxon>Bacteria</taxon>
        <taxon>Pseudomonadati</taxon>
        <taxon>Pseudomonadota</taxon>
        <taxon>Alphaproteobacteria</taxon>
        <taxon>Rhodospirillales</taxon>
        <taxon>Magnetovibrionaceae</taxon>
        <taxon>Magnetovibrio</taxon>
    </lineage>
</organism>
<sequence length="188" mass="21040">MIGWWRFFLVTAVCSCAVALPAFGADRDCQKELVDGHATFLKEQRAVNFKTGAASGGTKADKDLVAWLKKWDAVVVKHENAHKKAAGKWGGEITYYYYTWWGKKYATSGCMHWANNGRNVPPDIALKTALAPDEPSSIDLKIAEDAKKHIKIKKSRDFCRTHNSGANIRLCLKPYAGYEWLDRVSSSN</sequence>
<dbReference type="Proteomes" id="UP000095347">
    <property type="component" value="Unassembled WGS sequence"/>
</dbReference>